<keyword evidence="3" id="KW-1185">Reference proteome</keyword>
<feature type="compositionally biased region" description="Basic and acidic residues" evidence="1">
    <location>
        <begin position="1"/>
        <end position="23"/>
    </location>
</feature>
<sequence length="52" mass="6200">MERRIKMDQKKPEKRLPIAKNEDVEFSESLADEDDLEAQKRAKEADQRQINK</sequence>
<proteinExistence type="predicted"/>
<dbReference type="EMBL" id="SIJB01000025">
    <property type="protein sequence ID" value="NBI29477.1"/>
    <property type="molecule type" value="Genomic_DNA"/>
</dbReference>
<protein>
    <submittedName>
        <fullName evidence="2">YfhD family protein</fullName>
    </submittedName>
</protein>
<feature type="region of interest" description="Disordered" evidence="1">
    <location>
        <begin position="1"/>
        <end position="52"/>
    </location>
</feature>
<accession>A0A6N9Q3T8</accession>
<dbReference type="Proteomes" id="UP000448943">
    <property type="component" value="Unassembled WGS sequence"/>
</dbReference>
<organism evidence="2 3">
    <name type="scientific">Chengkuizengella marina</name>
    <dbReference type="NCBI Taxonomy" id="2507566"/>
    <lineage>
        <taxon>Bacteria</taxon>
        <taxon>Bacillati</taxon>
        <taxon>Bacillota</taxon>
        <taxon>Bacilli</taxon>
        <taxon>Bacillales</taxon>
        <taxon>Paenibacillaceae</taxon>
        <taxon>Chengkuizengella</taxon>
    </lineage>
</organism>
<feature type="compositionally biased region" description="Basic and acidic residues" evidence="1">
    <location>
        <begin position="37"/>
        <end position="52"/>
    </location>
</feature>
<dbReference type="AlphaFoldDB" id="A0A6N9Q3T8"/>
<evidence type="ECO:0000256" key="1">
    <source>
        <dbReference type="SAM" id="MobiDB-lite"/>
    </source>
</evidence>
<dbReference type="InterPro" id="IPR025435">
    <property type="entry name" value="YfhD-like"/>
</dbReference>
<evidence type="ECO:0000313" key="3">
    <source>
        <dbReference type="Proteomes" id="UP000448943"/>
    </source>
</evidence>
<dbReference type="OrthoDB" id="2658905at2"/>
<name>A0A6N9Q3T8_9BACL</name>
<evidence type="ECO:0000313" key="2">
    <source>
        <dbReference type="EMBL" id="NBI29477.1"/>
    </source>
</evidence>
<gene>
    <name evidence="2" type="ORF">ERL59_10955</name>
</gene>
<comment type="caution">
    <text evidence="2">The sequence shown here is derived from an EMBL/GenBank/DDBJ whole genome shotgun (WGS) entry which is preliminary data.</text>
</comment>
<reference evidence="2 3" key="1">
    <citation type="submission" date="2019-01" db="EMBL/GenBank/DDBJ databases">
        <title>Chengkuizengella sp. nov., isolated from deep-sea sediment of East Pacific Ocean.</title>
        <authorList>
            <person name="Yang J."/>
            <person name="Lai Q."/>
            <person name="Shao Z."/>
        </authorList>
    </citation>
    <scope>NUCLEOTIDE SEQUENCE [LARGE SCALE GENOMIC DNA]</scope>
    <source>
        <strain evidence="2 3">YPA3-1-1</strain>
    </source>
</reference>
<feature type="compositionally biased region" description="Acidic residues" evidence="1">
    <location>
        <begin position="24"/>
        <end position="36"/>
    </location>
</feature>
<dbReference type="Pfam" id="PF14151">
    <property type="entry name" value="YfhD"/>
    <property type="match status" value="1"/>
</dbReference>